<dbReference type="KEGG" id="erl:AOC36_03610"/>
<feature type="transmembrane region" description="Helical" evidence="8">
    <location>
        <begin position="136"/>
        <end position="154"/>
    </location>
</feature>
<keyword evidence="1" id="KW-1003">Cell membrane</keyword>
<proteinExistence type="predicted"/>
<dbReference type="STRING" id="1514105.AOC36_03610"/>
<accession>A0A0X8GZ82</accession>
<evidence type="ECO:0000256" key="4">
    <source>
        <dbReference type="ARBA" id="ARBA00022692"/>
    </source>
</evidence>
<evidence type="ECO:0000256" key="2">
    <source>
        <dbReference type="ARBA" id="ARBA00022654"/>
    </source>
</evidence>
<keyword evidence="5" id="KW-0378">Hydrolase</keyword>
<dbReference type="InterPro" id="IPR006741">
    <property type="entry name" value="AgrB"/>
</dbReference>
<dbReference type="AlphaFoldDB" id="A0A0X8GZ82"/>
<dbReference type="GO" id="GO:0008233">
    <property type="term" value="F:peptidase activity"/>
    <property type="evidence" value="ECO:0007669"/>
    <property type="project" value="UniProtKB-KW"/>
</dbReference>
<dbReference type="EMBL" id="CP013213">
    <property type="protein sequence ID" value="AMC93094.1"/>
    <property type="molecule type" value="Genomic_DNA"/>
</dbReference>
<feature type="transmembrane region" description="Helical" evidence="8">
    <location>
        <begin position="26"/>
        <end position="46"/>
    </location>
</feature>
<dbReference type="GO" id="GO:0009372">
    <property type="term" value="P:quorum sensing"/>
    <property type="evidence" value="ECO:0007669"/>
    <property type="project" value="UniProtKB-KW"/>
</dbReference>
<keyword evidence="4 8" id="KW-0812">Transmembrane</keyword>
<evidence type="ECO:0008006" key="11">
    <source>
        <dbReference type="Google" id="ProtNLM"/>
    </source>
</evidence>
<gene>
    <name evidence="9" type="ORF">AOC36_03610</name>
</gene>
<reference evidence="9 10" key="1">
    <citation type="submission" date="2015-10" db="EMBL/GenBank/DDBJ databases">
        <title>Erysipelothrix larvae sp. LV19 isolated from the larval gut of the rhinoceros beetle, Trypoxylus dichotomus.</title>
        <authorList>
            <person name="Lim S."/>
            <person name="Kim B.-C."/>
        </authorList>
    </citation>
    <scope>NUCLEOTIDE SEQUENCE [LARGE SCALE GENOMIC DNA]</scope>
    <source>
        <strain evidence="9 10">LV19</strain>
    </source>
</reference>
<evidence type="ECO:0000313" key="9">
    <source>
        <dbReference type="EMBL" id="AMC93094.1"/>
    </source>
</evidence>
<feature type="transmembrane region" description="Helical" evidence="8">
    <location>
        <begin position="52"/>
        <end position="69"/>
    </location>
</feature>
<keyword evidence="10" id="KW-1185">Reference proteome</keyword>
<dbReference type="OrthoDB" id="1651462at2"/>
<dbReference type="Proteomes" id="UP000063781">
    <property type="component" value="Chromosome"/>
</dbReference>
<evidence type="ECO:0000256" key="1">
    <source>
        <dbReference type="ARBA" id="ARBA00022475"/>
    </source>
</evidence>
<keyword evidence="2" id="KW-0673">Quorum sensing</keyword>
<organism evidence="9 10">
    <name type="scientific">Erysipelothrix larvae</name>
    <dbReference type="NCBI Taxonomy" id="1514105"/>
    <lineage>
        <taxon>Bacteria</taxon>
        <taxon>Bacillati</taxon>
        <taxon>Bacillota</taxon>
        <taxon>Erysipelotrichia</taxon>
        <taxon>Erysipelotrichales</taxon>
        <taxon>Erysipelotrichaceae</taxon>
        <taxon>Erysipelothrix</taxon>
    </lineage>
</organism>
<protein>
    <recommendedName>
        <fullName evidence="11">Accessory regulator AgrB</fullName>
    </recommendedName>
</protein>
<evidence type="ECO:0000313" key="10">
    <source>
        <dbReference type="Proteomes" id="UP000063781"/>
    </source>
</evidence>
<evidence type="ECO:0000256" key="5">
    <source>
        <dbReference type="ARBA" id="ARBA00022801"/>
    </source>
</evidence>
<keyword evidence="6 8" id="KW-1133">Transmembrane helix</keyword>
<feature type="transmembrane region" description="Helical" evidence="8">
    <location>
        <begin position="160"/>
        <end position="177"/>
    </location>
</feature>
<name>A0A0X8GZ82_9FIRM</name>
<dbReference type="Pfam" id="PF04647">
    <property type="entry name" value="AgrB"/>
    <property type="match status" value="1"/>
</dbReference>
<evidence type="ECO:0000256" key="7">
    <source>
        <dbReference type="ARBA" id="ARBA00023136"/>
    </source>
</evidence>
<feature type="transmembrane region" description="Helical" evidence="8">
    <location>
        <begin position="81"/>
        <end position="99"/>
    </location>
</feature>
<keyword evidence="7 8" id="KW-0472">Membrane</keyword>
<dbReference type="GO" id="GO:0016020">
    <property type="term" value="C:membrane"/>
    <property type="evidence" value="ECO:0007669"/>
    <property type="project" value="InterPro"/>
</dbReference>
<evidence type="ECO:0000256" key="8">
    <source>
        <dbReference type="SAM" id="Phobius"/>
    </source>
</evidence>
<evidence type="ECO:0000256" key="6">
    <source>
        <dbReference type="ARBA" id="ARBA00022989"/>
    </source>
</evidence>
<dbReference type="GO" id="GO:0006508">
    <property type="term" value="P:proteolysis"/>
    <property type="evidence" value="ECO:0007669"/>
    <property type="project" value="UniProtKB-KW"/>
</dbReference>
<sequence>MDYITKKISNWLLKENYITDDQADDIIYALEIVISNILPFTTILILGVVFQQLTKTVLFFLVFVGFRILRDRYHAPTFLKCYILTVGSFISCLVMSLIINLEVQLLFTFYMVILNILLFVVFKTKIDEGQNQKSNFIYNFILITYNSLCLILSKFVLHEYTVFLSVLGLIIVSTSIAKEKSN</sequence>
<evidence type="ECO:0000256" key="3">
    <source>
        <dbReference type="ARBA" id="ARBA00022670"/>
    </source>
</evidence>
<dbReference type="RefSeq" id="WP_067631532.1">
    <property type="nucleotide sequence ID" value="NZ_CP013213.1"/>
</dbReference>
<feature type="transmembrane region" description="Helical" evidence="8">
    <location>
        <begin position="105"/>
        <end position="124"/>
    </location>
</feature>
<keyword evidence="3" id="KW-0645">Protease</keyword>